<keyword evidence="3" id="KW-0540">Nuclease</keyword>
<dbReference type="PANTHER" id="PTHR12801">
    <property type="entry name" value="RNA EXONUCLEASE REXO1 / RECO3 FAMILY MEMBER-RELATED"/>
    <property type="match status" value="1"/>
</dbReference>
<dbReference type="SMART" id="SM00479">
    <property type="entry name" value="EXOIII"/>
    <property type="match status" value="1"/>
</dbReference>
<dbReference type="InterPro" id="IPR047021">
    <property type="entry name" value="REXO1/3/4-like"/>
</dbReference>
<comment type="similarity">
    <text evidence="2">Belongs to the REXO1/REXO3 family.</text>
</comment>
<evidence type="ECO:0000259" key="8">
    <source>
        <dbReference type="SMART" id="SM00479"/>
    </source>
</evidence>
<feature type="compositionally biased region" description="Basic and acidic residues" evidence="7">
    <location>
        <begin position="71"/>
        <end position="80"/>
    </location>
</feature>
<feature type="domain" description="Exonuclease" evidence="8">
    <location>
        <begin position="359"/>
        <end position="519"/>
    </location>
</feature>
<sequence>MSELEKRKGKLWRTQNKINKVKALLDISSLNDKERQEIAAFKAQDPLKTDGSQTKHQRISDQCDETSNGEPKSKKFKEDNGAELSPNVSIDSSERPTLSEDQKEELRRLLKERRKMLKRVPRFQLGDVGMQAELTTSATERVPIFCSDLQNLLLHSLFPLNYPVCYRWFSMDRVGSLKSVQILFIEGAGISDYLKSEEQLTALSDSNFKSRLEVIMPAVYGGDTIEEFCLVPLSRIQGIKLTQGFPSLEEAVKTSKYQLYKVLRTYFPIKTKEEEEKSENSKTETPLQNSEEQKSDQTPETKKIELHPNDKFPRTNLLLSPWQMIEEGYPLLLNANMKEEYKDFVHTKTSYKEVTNLSPMYGVDCEMCQTTRYRSELTRVSIVNEKLETVYDSLVKPPNKIINYLTEFSGITAEMMKNVTTKLADVQKFIQENIEPDAIFVGQSLNFDLKALKMLHPYCIDTGVIFNITGDRYKKTKLKILTQKFLAQTIQAGSHGHDSVEDSSAALRLVQLKLSKSIEFGDQVLSGVSCPDAKKHKELLDVSGYATSLFHHTSINDRQVTITACPDVIEKYVDYINPKILTCVEVNEDGSCDSLVTSEAKSGQVTCYVAPSNDHVTKRVATGESLSIYHLQLSEQERDELAIGDPSIVQRVNQWTSRLKQSACDNSLSIVVFCGRELSASGVGFVSLNAEPPPRLSFVPKNPCSGESL</sequence>
<gene>
    <name evidence="9" type="ORF">ONE63_006032</name>
</gene>
<dbReference type="GO" id="GO:0004527">
    <property type="term" value="F:exonuclease activity"/>
    <property type="evidence" value="ECO:0007669"/>
    <property type="project" value="UniProtKB-KW"/>
</dbReference>
<keyword evidence="5" id="KW-0269">Exonuclease</keyword>
<feature type="region of interest" description="Disordered" evidence="7">
    <location>
        <begin position="40"/>
        <end position="104"/>
    </location>
</feature>
<dbReference type="SUPFAM" id="SSF53098">
    <property type="entry name" value="Ribonuclease H-like"/>
    <property type="match status" value="1"/>
</dbReference>
<evidence type="ECO:0000256" key="4">
    <source>
        <dbReference type="ARBA" id="ARBA00022801"/>
    </source>
</evidence>
<evidence type="ECO:0000256" key="5">
    <source>
        <dbReference type="ARBA" id="ARBA00022839"/>
    </source>
</evidence>
<evidence type="ECO:0000313" key="10">
    <source>
        <dbReference type="Proteomes" id="UP001075354"/>
    </source>
</evidence>
<organism evidence="9 10">
    <name type="scientific">Megalurothrips usitatus</name>
    <name type="common">bean blossom thrips</name>
    <dbReference type="NCBI Taxonomy" id="439358"/>
    <lineage>
        <taxon>Eukaryota</taxon>
        <taxon>Metazoa</taxon>
        <taxon>Ecdysozoa</taxon>
        <taxon>Arthropoda</taxon>
        <taxon>Hexapoda</taxon>
        <taxon>Insecta</taxon>
        <taxon>Pterygota</taxon>
        <taxon>Neoptera</taxon>
        <taxon>Paraneoptera</taxon>
        <taxon>Thysanoptera</taxon>
        <taxon>Terebrantia</taxon>
        <taxon>Thripoidea</taxon>
        <taxon>Thripidae</taxon>
        <taxon>Megalurothrips</taxon>
    </lineage>
</organism>
<evidence type="ECO:0000256" key="2">
    <source>
        <dbReference type="ARBA" id="ARBA00006357"/>
    </source>
</evidence>
<dbReference type="InterPro" id="IPR036397">
    <property type="entry name" value="RNaseH_sf"/>
</dbReference>
<evidence type="ECO:0000256" key="7">
    <source>
        <dbReference type="SAM" id="MobiDB-lite"/>
    </source>
</evidence>
<comment type="subcellular location">
    <subcellularLocation>
        <location evidence="1">Nucleus</location>
    </subcellularLocation>
</comment>
<evidence type="ECO:0000313" key="9">
    <source>
        <dbReference type="EMBL" id="KAJ1529228.1"/>
    </source>
</evidence>
<keyword evidence="6" id="KW-0539">Nucleus</keyword>
<dbReference type="InterPro" id="IPR034922">
    <property type="entry name" value="REX1-like_exo"/>
</dbReference>
<dbReference type="FunFam" id="3.30.420.10:FF:000019">
    <property type="entry name" value="RNA exonuclease NEF-sp"/>
    <property type="match status" value="1"/>
</dbReference>
<dbReference type="InterPro" id="IPR012337">
    <property type="entry name" value="RNaseH-like_sf"/>
</dbReference>
<reference evidence="9" key="1">
    <citation type="submission" date="2022-12" db="EMBL/GenBank/DDBJ databases">
        <title>Chromosome-level genome assembly of the bean flower thrips Megalurothrips usitatus.</title>
        <authorList>
            <person name="Ma L."/>
            <person name="Liu Q."/>
            <person name="Li H."/>
            <person name="Cai W."/>
        </authorList>
    </citation>
    <scope>NUCLEOTIDE SEQUENCE</scope>
    <source>
        <strain evidence="9">Cailab_2022a</strain>
    </source>
</reference>
<accession>A0AAV7XWB6</accession>
<name>A0AAV7XWB6_9NEOP</name>
<dbReference type="InterPro" id="IPR013520">
    <property type="entry name" value="Ribonucl_H"/>
</dbReference>
<dbReference type="GO" id="GO:0005634">
    <property type="term" value="C:nucleus"/>
    <property type="evidence" value="ECO:0007669"/>
    <property type="project" value="UniProtKB-SubCell"/>
</dbReference>
<proteinExistence type="inferred from homology"/>
<protein>
    <recommendedName>
        <fullName evidence="8">Exonuclease domain-containing protein</fullName>
    </recommendedName>
</protein>
<feature type="compositionally biased region" description="Basic and acidic residues" evidence="7">
    <location>
        <begin position="273"/>
        <end position="282"/>
    </location>
</feature>
<feature type="compositionally biased region" description="Basic and acidic residues" evidence="7">
    <location>
        <begin position="291"/>
        <end position="308"/>
    </location>
</feature>
<keyword evidence="4" id="KW-0378">Hydrolase</keyword>
<dbReference type="Pfam" id="PF00929">
    <property type="entry name" value="RNase_T"/>
    <property type="match status" value="1"/>
</dbReference>
<dbReference type="Proteomes" id="UP001075354">
    <property type="component" value="Chromosome 3"/>
</dbReference>
<comment type="caution">
    <text evidence="9">The sequence shown here is derived from an EMBL/GenBank/DDBJ whole genome shotgun (WGS) entry which is preliminary data.</text>
</comment>
<keyword evidence="10" id="KW-1185">Reference proteome</keyword>
<feature type="region of interest" description="Disordered" evidence="7">
    <location>
        <begin position="273"/>
        <end position="308"/>
    </location>
</feature>
<dbReference type="EMBL" id="JAPTSV010000003">
    <property type="protein sequence ID" value="KAJ1529228.1"/>
    <property type="molecule type" value="Genomic_DNA"/>
</dbReference>
<feature type="compositionally biased region" description="Basic and acidic residues" evidence="7">
    <location>
        <begin position="92"/>
        <end position="104"/>
    </location>
</feature>
<evidence type="ECO:0000256" key="3">
    <source>
        <dbReference type="ARBA" id="ARBA00022722"/>
    </source>
</evidence>
<dbReference type="PANTHER" id="PTHR12801:SF82">
    <property type="entry name" value="RNA EXONUCLEASE 5"/>
    <property type="match status" value="1"/>
</dbReference>
<dbReference type="Gene3D" id="3.30.420.10">
    <property type="entry name" value="Ribonuclease H-like superfamily/Ribonuclease H"/>
    <property type="match status" value="1"/>
</dbReference>
<evidence type="ECO:0000256" key="6">
    <source>
        <dbReference type="ARBA" id="ARBA00023242"/>
    </source>
</evidence>
<dbReference type="AlphaFoldDB" id="A0AAV7XWB6"/>
<evidence type="ECO:0000256" key="1">
    <source>
        <dbReference type="ARBA" id="ARBA00004123"/>
    </source>
</evidence>
<dbReference type="GO" id="GO:0003676">
    <property type="term" value="F:nucleic acid binding"/>
    <property type="evidence" value="ECO:0007669"/>
    <property type="project" value="InterPro"/>
</dbReference>
<dbReference type="CDD" id="cd06145">
    <property type="entry name" value="REX1_like"/>
    <property type="match status" value="1"/>
</dbReference>